<feature type="transmembrane region" description="Helical" evidence="1">
    <location>
        <begin position="35"/>
        <end position="55"/>
    </location>
</feature>
<sequence>MAEKPEHVILYGLTGVLLIYVILIGVTALGGAYHMPFWTFGVLLFISFLALAIRFRSRYKELPIFLGVLFFLIWVYPTLAYFLYLKNEKNYEISESFLENEKVYIEDNIKNEIPLNDLRRIKNYLESTPFIDTLKFIEIPERYDFDNTPSGLTDKRVFVISKNDSFKTEIFYRKVDPAIEKFSILNSMDRKIEDLQRLIEFKEENTFDIPYSEFWVEAFMGFKYGDIKPARNIPKILNALPLICYLLLGTILVKYSLESNEEQKNKGKKKKKNKGY</sequence>
<accession>A0A5N5IU68</accession>
<dbReference type="Proteomes" id="UP000319204">
    <property type="component" value="Unassembled WGS sequence"/>
</dbReference>
<evidence type="ECO:0000256" key="1">
    <source>
        <dbReference type="SAM" id="Phobius"/>
    </source>
</evidence>
<evidence type="ECO:0000313" key="2">
    <source>
        <dbReference type="EMBL" id="KAB5491764.1"/>
    </source>
</evidence>
<keyword evidence="1" id="KW-1133">Transmembrane helix</keyword>
<name>A0A5N5IU68_9FLAO</name>
<evidence type="ECO:0000313" key="3">
    <source>
        <dbReference type="Proteomes" id="UP000319204"/>
    </source>
</evidence>
<feature type="transmembrane region" description="Helical" evidence="1">
    <location>
        <begin position="62"/>
        <end position="84"/>
    </location>
</feature>
<keyword evidence="1" id="KW-0472">Membrane</keyword>
<organism evidence="2 3">
    <name type="scientific">Flagellimonas hadalis</name>
    <dbReference type="NCBI Taxonomy" id="2597517"/>
    <lineage>
        <taxon>Bacteria</taxon>
        <taxon>Pseudomonadati</taxon>
        <taxon>Bacteroidota</taxon>
        <taxon>Flavobacteriia</taxon>
        <taxon>Flavobacteriales</taxon>
        <taxon>Flavobacteriaceae</taxon>
        <taxon>Flagellimonas</taxon>
    </lineage>
</organism>
<dbReference type="EMBL" id="VNIK02000001">
    <property type="protein sequence ID" value="KAB5491764.1"/>
    <property type="molecule type" value="Genomic_DNA"/>
</dbReference>
<dbReference type="AlphaFoldDB" id="A0A5N5IU68"/>
<keyword evidence="3" id="KW-1185">Reference proteome</keyword>
<protein>
    <submittedName>
        <fullName evidence="2">Uncharacterized protein</fullName>
    </submittedName>
</protein>
<feature type="transmembrane region" description="Helical" evidence="1">
    <location>
        <begin position="9"/>
        <end position="29"/>
    </location>
</feature>
<keyword evidence="1" id="KW-0812">Transmembrane</keyword>
<dbReference type="RefSeq" id="WP_151888911.1">
    <property type="nucleotide sequence ID" value="NZ_VNIK02000001.1"/>
</dbReference>
<feature type="transmembrane region" description="Helical" evidence="1">
    <location>
        <begin position="236"/>
        <end position="257"/>
    </location>
</feature>
<proteinExistence type="predicted"/>
<comment type="caution">
    <text evidence="2">The sequence shown here is derived from an EMBL/GenBank/DDBJ whole genome shotgun (WGS) entry which is preliminary data.</text>
</comment>
<reference evidence="2" key="1">
    <citation type="submission" date="2019-10" db="EMBL/GenBank/DDBJ databases">
        <title>Muricauda hadale sp. nov., a piezophilic bacterium isolated from hadopelagic water of the Mariana Trench.</title>
        <authorList>
            <person name="Wei Y."/>
        </authorList>
    </citation>
    <scope>NUCLEOTIDE SEQUENCE [LARGE SCALE GENOMIC DNA]</scope>
    <source>
        <strain evidence="2">MT-229</strain>
    </source>
</reference>
<gene>
    <name evidence="2" type="ORF">FOT42_002090</name>
</gene>